<keyword evidence="4 9" id="KW-0812">Transmembrane</keyword>
<dbReference type="InterPro" id="IPR018422">
    <property type="entry name" value="Cation/H_exchanger_CPA1"/>
</dbReference>
<dbReference type="PANTHER" id="PTHR10110:SF86">
    <property type="entry name" value="SODIUM_HYDROGEN EXCHANGER 7"/>
    <property type="match status" value="1"/>
</dbReference>
<feature type="transmembrane region" description="Helical" evidence="9">
    <location>
        <begin position="170"/>
        <end position="192"/>
    </location>
</feature>
<dbReference type="PROSITE" id="PS50042">
    <property type="entry name" value="CNMP_BINDING_3"/>
    <property type="match status" value="1"/>
</dbReference>
<protein>
    <submittedName>
        <fullName evidence="11">Sodium/hydrogen exchanger 10</fullName>
    </submittedName>
</protein>
<feature type="transmembrane region" description="Helical" evidence="9">
    <location>
        <begin position="100"/>
        <end position="121"/>
    </location>
</feature>
<dbReference type="AlphaFoldDB" id="A0AA35W978"/>
<feature type="region of interest" description="Disordered" evidence="8">
    <location>
        <begin position="1006"/>
        <end position="1096"/>
    </location>
</feature>
<dbReference type="InterPro" id="IPR027359">
    <property type="entry name" value="Volt_channel_dom_sf"/>
</dbReference>
<feature type="region of interest" description="Disordered" evidence="8">
    <location>
        <begin position="761"/>
        <end position="784"/>
    </location>
</feature>
<feature type="transmembrane region" description="Helical" evidence="9">
    <location>
        <begin position="974"/>
        <end position="994"/>
    </location>
</feature>
<dbReference type="InterPro" id="IPR018490">
    <property type="entry name" value="cNMP-bd_dom_sf"/>
</dbReference>
<evidence type="ECO:0000256" key="6">
    <source>
        <dbReference type="ARBA" id="ARBA00023065"/>
    </source>
</evidence>
<dbReference type="GO" id="GO:0015386">
    <property type="term" value="F:potassium:proton antiporter activity"/>
    <property type="evidence" value="ECO:0007669"/>
    <property type="project" value="TreeGrafter"/>
</dbReference>
<comment type="subcellular location">
    <subcellularLocation>
        <location evidence="1">Cell membrane</location>
        <topology evidence="1">Multi-pass membrane protein</topology>
    </subcellularLocation>
</comment>
<accession>A0AA35W978</accession>
<evidence type="ECO:0000256" key="2">
    <source>
        <dbReference type="ARBA" id="ARBA00022448"/>
    </source>
</evidence>
<feature type="transmembrane region" description="Helical" evidence="9">
    <location>
        <begin position="58"/>
        <end position="80"/>
    </location>
</feature>
<dbReference type="GO" id="GO:0098719">
    <property type="term" value="P:sodium ion import across plasma membrane"/>
    <property type="evidence" value="ECO:0007669"/>
    <property type="project" value="TreeGrafter"/>
</dbReference>
<evidence type="ECO:0000256" key="5">
    <source>
        <dbReference type="ARBA" id="ARBA00022989"/>
    </source>
</evidence>
<keyword evidence="7 9" id="KW-0472">Membrane</keyword>
<organism evidence="11 12">
    <name type="scientific">Geodia barretti</name>
    <name type="common">Barrett's horny sponge</name>
    <dbReference type="NCBI Taxonomy" id="519541"/>
    <lineage>
        <taxon>Eukaryota</taxon>
        <taxon>Metazoa</taxon>
        <taxon>Porifera</taxon>
        <taxon>Demospongiae</taxon>
        <taxon>Heteroscleromorpha</taxon>
        <taxon>Tetractinellida</taxon>
        <taxon>Astrophorina</taxon>
        <taxon>Geodiidae</taxon>
        <taxon>Geodia</taxon>
    </lineage>
</organism>
<keyword evidence="2" id="KW-0813">Transport</keyword>
<dbReference type="GO" id="GO:0005886">
    <property type="term" value="C:plasma membrane"/>
    <property type="evidence" value="ECO:0007669"/>
    <property type="project" value="UniProtKB-SubCell"/>
</dbReference>
<dbReference type="SUPFAM" id="SSF51206">
    <property type="entry name" value="cAMP-binding domain-like"/>
    <property type="match status" value="1"/>
</dbReference>
<dbReference type="Gene3D" id="1.20.120.350">
    <property type="entry name" value="Voltage-gated potassium channels. Chain C"/>
    <property type="match status" value="1"/>
</dbReference>
<dbReference type="CDD" id="cd00038">
    <property type="entry name" value="CAP_ED"/>
    <property type="match status" value="1"/>
</dbReference>
<evidence type="ECO:0000256" key="4">
    <source>
        <dbReference type="ARBA" id="ARBA00022692"/>
    </source>
</evidence>
<comment type="caution">
    <text evidence="11">The sequence shown here is derived from an EMBL/GenBank/DDBJ whole genome shotgun (WGS) entry which is preliminary data.</text>
</comment>
<evidence type="ECO:0000256" key="7">
    <source>
        <dbReference type="ARBA" id="ARBA00023136"/>
    </source>
</evidence>
<reference evidence="11" key="1">
    <citation type="submission" date="2023-03" db="EMBL/GenBank/DDBJ databases">
        <authorList>
            <person name="Steffen K."/>
            <person name="Cardenas P."/>
        </authorList>
    </citation>
    <scope>NUCLEOTIDE SEQUENCE</scope>
</reference>
<dbReference type="GO" id="GO:0051453">
    <property type="term" value="P:regulation of intracellular pH"/>
    <property type="evidence" value="ECO:0007669"/>
    <property type="project" value="TreeGrafter"/>
</dbReference>
<keyword evidence="3" id="KW-1003">Cell membrane</keyword>
<dbReference type="Pfam" id="PF00520">
    <property type="entry name" value="Ion_trans"/>
    <property type="match status" value="1"/>
</dbReference>
<dbReference type="Proteomes" id="UP001174909">
    <property type="component" value="Unassembled WGS sequence"/>
</dbReference>
<dbReference type="PANTHER" id="PTHR10110">
    <property type="entry name" value="SODIUM/HYDROGEN EXCHANGER"/>
    <property type="match status" value="1"/>
</dbReference>
<evidence type="ECO:0000259" key="10">
    <source>
        <dbReference type="PROSITE" id="PS50042"/>
    </source>
</evidence>
<proteinExistence type="predicted"/>
<sequence>MQPGESQTALEIFLYFVKVALGGPAFGYLMAKFTIFWLSHVFNDALVEITITLASTYITFYIGEGLFEVSGVLAVVTLGIELNSRRTSISPEVEAFLHRFWSMLGYLANTIIFVLVGVVISQRAFSGVEIQDWMFMAVLYFGIVVIRLMVIGGLMPILTNIGYTVDWKQVTVITWGGLRGAVGLALALVVVQTPGIPLAISSKILFHSAGIVMLTLIVNATTTKYLLAALGMSDISHATRVTMAQAVRRVREAKQRAISMLKSDHFLADANWEIVENTTEIRDPYRHLTESVHMAKDGVLVASVKDTQQCPKCETLVPRIPHPKELAELAEEVRQRMIKAERTSYWRQFEQGMLGRDAVLVLIHLADTVLDTPERLITLRDLSPYWQIPLILKKIRQWLLKAEEEKASSEALPAPNHRCCRLPYFLVNLSIFEWTLFGIITLNGACTIAELATTDTLAAQVLEYINYVFVAIYIVEAFLKIVGLRKYYFLSKWNLFDLLILAVSLGDVVFELSVPQTDSQFSSAAVLRLVRIFRILRVSRVLRLLKVLLPLFIRGVDNIIHRRLRFGYDVGKGFVMGEDEMLKQFDRFGGLVHKKIALELRRRAEETRLDVIKSLGHMRKQYPGVALSVKTHQATRSVLNHCRDTIKSLLGSGLLDENEAEKLFMSIEKKMKHLERTPGSLRPPDPATILLNLPWLSGLGPDVVQALLPHAEFVQLEQGDWLLPQGAESRGIYVIVSGLVKLTMNMEPRGFVQSTSGEVAPIEPCLSPRTEGEEEEEEAPGQSGGMKKAVEEFHGAGAVLGELGVLENTSHVLSIQCETPVRAFFLDGESMQQILQQYPVVEERLWRVSGIRTALQLLPQLPDYQDWPMTKLMLMCEGAYIATPPDEPAPTFEVTQDHREVILVSGEVRDVGSRERLVAPCVVPNNFRHLMMNVGSPRLLVISDSASDPVDQHEEEEEELTFKPRVTHRQRLRVLLLNLFSHFLSLLHLLGVGLHRLREWRRRRVSEDVAAEEEEGRGSEGSRGSLNHTPQWAEPEMTPETLQLEMEAATPLPGENVTTPPGDSPGWAPRGSKDEDEEKVDPTSVALPASNTSFTH</sequence>
<keyword evidence="6" id="KW-0406">Ion transport</keyword>
<dbReference type="InterPro" id="IPR005821">
    <property type="entry name" value="Ion_trans_dom"/>
</dbReference>
<evidence type="ECO:0000256" key="3">
    <source>
        <dbReference type="ARBA" id="ARBA00022475"/>
    </source>
</evidence>
<gene>
    <name evidence="11" type="ORF">GBAR_LOCUS5946</name>
</gene>
<dbReference type="InterPro" id="IPR014710">
    <property type="entry name" value="RmlC-like_jellyroll"/>
</dbReference>
<feature type="transmembrane region" description="Helical" evidence="9">
    <location>
        <begin position="133"/>
        <end position="158"/>
    </location>
</feature>
<evidence type="ECO:0000313" key="12">
    <source>
        <dbReference type="Proteomes" id="UP001174909"/>
    </source>
</evidence>
<dbReference type="SUPFAM" id="SSF81324">
    <property type="entry name" value="Voltage-gated potassium channels"/>
    <property type="match status" value="1"/>
</dbReference>
<feature type="transmembrane region" description="Helical" evidence="9">
    <location>
        <begin position="12"/>
        <end position="38"/>
    </location>
</feature>
<evidence type="ECO:0000256" key="9">
    <source>
        <dbReference type="SAM" id="Phobius"/>
    </source>
</evidence>
<feature type="transmembrane region" description="Helical" evidence="9">
    <location>
        <begin position="204"/>
        <end position="227"/>
    </location>
</feature>
<feature type="domain" description="Cyclic nucleotide-binding" evidence="10">
    <location>
        <begin position="695"/>
        <end position="835"/>
    </location>
</feature>
<evidence type="ECO:0000256" key="1">
    <source>
        <dbReference type="ARBA" id="ARBA00004651"/>
    </source>
</evidence>
<dbReference type="GO" id="GO:0015385">
    <property type="term" value="F:sodium:proton antiporter activity"/>
    <property type="evidence" value="ECO:0007669"/>
    <property type="project" value="InterPro"/>
</dbReference>
<dbReference type="InterPro" id="IPR000595">
    <property type="entry name" value="cNMP-bd_dom"/>
</dbReference>
<dbReference type="Gene3D" id="2.60.120.10">
    <property type="entry name" value="Jelly Rolls"/>
    <property type="match status" value="1"/>
</dbReference>
<dbReference type="EMBL" id="CASHTH010000889">
    <property type="protein sequence ID" value="CAI8008726.1"/>
    <property type="molecule type" value="Genomic_DNA"/>
</dbReference>
<evidence type="ECO:0000313" key="11">
    <source>
        <dbReference type="EMBL" id="CAI8008726.1"/>
    </source>
</evidence>
<keyword evidence="12" id="KW-1185">Reference proteome</keyword>
<evidence type="ECO:0000256" key="8">
    <source>
        <dbReference type="SAM" id="MobiDB-lite"/>
    </source>
</evidence>
<name>A0AA35W978_GEOBA</name>
<dbReference type="GO" id="GO:0005216">
    <property type="term" value="F:monoatomic ion channel activity"/>
    <property type="evidence" value="ECO:0007669"/>
    <property type="project" value="InterPro"/>
</dbReference>
<keyword evidence="5 9" id="KW-1133">Transmembrane helix</keyword>